<dbReference type="PANTHER" id="PTHR34203:SF15">
    <property type="entry name" value="SLL1173 PROTEIN"/>
    <property type="match status" value="1"/>
</dbReference>
<dbReference type="InterPro" id="IPR052514">
    <property type="entry name" value="SAM-dependent_MTase"/>
</dbReference>
<reference evidence="2 3" key="1">
    <citation type="submission" date="2021-04" db="EMBL/GenBank/DDBJ databases">
        <title>Complete genome sequence of Stygiolobus sp. KN-1.</title>
        <authorList>
            <person name="Nakamura K."/>
            <person name="Sakai H."/>
            <person name="Kurosawa N."/>
        </authorList>
    </citation>
    <scope>NUCLEOTIDE SEQUENCE [LARGE SCALE GENOMIC DNA]</scope>
    <source>
        <strain evidence="2 3">KN-1</strain>
    </source>
</reference>
<gene>
    <name evidence="2" type="ORF">KN1_00730</name>
</gene>
<feature type="domain" description="Methyltransferase FkbM" evidence="1">
    <location>
        <begin position="141"/>
        <end position="292"/>
    </location>
</feature>
<proteinExistence type="predicted"/>
<dbReference type="SUPFAM" id="SSF53335">
    <property type="entry name" value="S-adenosyl-L-methionine-dependent methyltransferases"/>
    <property type="match status" value="1"/>
</dbReference>
<dbReference type="EMBL" id="AP024597">
    <property type="protein sequence ID" value="BCU68776.1"/>
    <property type="molecule type" value="Genomic_DNA"/>
</dbReference>
<dbReference type="KEGG" id="csty:KN1_00730"/>
<dbReference type="PANTHER" id="PTHR34203">
    <property type="entry name" value="METHYLTRANSFERASE, FKBM FAMILY PROTEIN"/>
    <property type="match status" value="1"/>
</dbReference>
<dbReference type="InterPro" id="IPR029063">
    <property type="entry name" value="SAM-dependent_MTases_sf"/>
</dbReference>
<sequence length="311" mass="35881">MKGLTYITTRINAYKKVYDNWISILKNINKGEKIIDVVLKDKSRGKCTIDCVIALVDLVNKFNFNPSKFHFESESLYYNDYKVIQDSYLSIIISAGGFIKEGEIWYNKKYNIRFINKINFNLFENFVLEQYNTEIEGEVVDIGANIGDSAIYFVLKGATHVYAFEPLFTVYKIALQNVKINNLEDKITLINAAISSKEGKTKVPSTVDIEESGGFTVTNEGDIEVPMLSFNNVRKMVKDPYLLKLDCEGCEADIIFSSELDFEKIFVESHEKITKIPHGELIKRLEEQYYRCEERIKIDSNTKLFYCTKLK</sequence>
<organism evidence="2 3">
    <name type="scientific">Stygiolobus caldivivus</name>
    <dbReference type="NCBI Taxonomy" id="2824673"/>
    <lineage>
        <taxon>Archaea</taxon>
        <taxon>Thermoproteota</taxon>
        <taxon>Thermoprotei</taxon>
        <taxon>Sulfolobales</taxon>
        <taxon>Sulfolobaceae</taxon>
        <taxon>Stygiolobus</taxon>
    </lineage>
</organism>
<dbReference type="Pfam" id="PF05050">
    <property type="entry name" value="Methyltransf_21"/>
    <property type="match status" value="1"/>
</dbReference>
<dbReference type="AlphaFoldDB" id="A0A8D5ZHK0"/>
<dbReference type="Gene3D" id="3.40.50.150">
    <property type="entry name" value="Vaccinia Virus protein VP39"/>
    <property type="match status" value="1"/>
</dbReference>
<protein>
    <recommendedName>
        <fullName evidence="1">Methyltransferase FkbM domain-containing protein</fullName>
    </recommendedName>
</protein>
<evidence type="ECO:0000313" key="3">
    <source>
        <dbReference type="Proteomes" id="UP000825123"/>
    </source>
</evidence>
<dbReference type="RefSeq" id="WP_221288647.1">
    <property type="nucleotide sequence ID" value="NZ_AP024597.1"/>
</dbReference>
<keyword evidence="3" id="KW-1185">Reference proteome</keyword>
<name>A0A8D5ZHK0_9CREN</name>
<dbReference type="Proteomes" id="UP000825123">
    <property type="component" value="Chromosome"/>
</dbReference>
<accession>A0A8D5ZHK0</accession>
<dbReference type="NCBIfam" id="TIGR01444">
    <property type="entry name" value="fkbM_fam"/>
    <property type="match status" value="1"/>
</dbReference>
<dbReference type="GeneID" id="66161827"/>
<evidence type="ECO:0000313" key="2">
    <source>
        <dbReference type="EMBL" id="BCU68776.1"/>
    </source>
</evidence>
<evidence type="ECO:0000259" key="1">
    <source>
        <dbReference type="Pfam" id="PF05050"/>
    </source>
</evidence>
<dbReference type="InterPro" id="IPR006342">
    <property type="entry name" value="FkbM_mtfrase"/>
</dbReference>